<feature type="compositionally biased region" description="Pro residues" evidence="1">
    <location>
        <begin position="198"/>
        <end position="211"/>
    </location>
</feature>
<gene>
    <name evidence="3" type="ORF">GCM10010439_34320</name>
</gene>
<evidence type="ECO:0008006" key="5">
    <source>
        <dbReference type="Google" id="ProtNLM"/>
    </source>
</evidence>
<evidence type="ECO:0000256" key="2">
    <source>
        <dbReference type="SAM" id="Phobius"/>
    </source>
</evidence>
<dbReference type="Proteomes" id="UP001501842">
    <property type="component" value="Unassembled WGS sequence"/>
</dbReference>
<proteinExistence type="predicted"/>
<reference evidence="4" key="1">
    <citation type="journal article" date="2019" name="Int. J. Syst. Evol. Microbiol.">
        <title>The Global Catalogue of Microorganisms (GCM) 10K type strain sequencing project: providing services to taxonomists for standard genome sequencing and annotation.</title>
        <authorList>
            <consortium name="The Broad Institute Genomics Platform"/>
            <consortium name="The Broad Institute Genome Sequencing Center for Infectious Disease"/>
            <person name="Wu L."/>
            <person name="Ma J."/>
        </authorList>
    </citation>
    <scope>NUCLEOTIDE SEQUENCE [LARGE SCALE GENOMIC DNA]</scope>
    <source>
        <strain evidence="4">JCM 8201</strain>
    </source>
</reference>
<accession>A0ABP6GPD3</accession>
<evidence type="ECO:0000256" key="1">
    <source>
        <dbReference type="SAM" id="MobiDB-lite"/>
    </source>
</evidence>
<evidence type="ECO:0000313" key="3">
    <source>
        <dbReference type="EMBL" id="GAA2727723.1"/>
    </source>
</evidence>
<sequence length="219" mass="23708">MANMGKATKSAFGVLFSLVLVYLSVAYALPDVKPTLDAVRGKGDPGVFRVESQRRDAETGACVWKGTFTSRDGRVRHGVSYTGETSCGSVEGERFPARDTGARDAVFGGEKTSAGELISPVVFSLPVLLALLVPLAMLALSLLFLLTSLVLWAVSRLRGRRGDREDIPIQGRSIRELQDDPRLTAAQQEMLRPRPRVAEPPPGWTPGPPLGPSREDPDR</sequence>
<keyword evidence="2" id="KW-0472">Membrane</keyword>
<keyword evidence="4" id="KW-1185">Reference proteome</keyword>
<feature type="transmembrane region" description="Helical" evidence="2">
    <location>
        <begin position="127"/>
        <end position="154"/>
    </location>
</feature>
<feature type="compositionally biased region" description="Basic and acidic residues" evidence="1">
    <location>
        <begin position="171"/>
        <end position="182"/>
    </location>
</feature>
<feature type="region of interest" description="Disordered" evidence="1">
    <location>
        <begin position="171"/>
        <end position="219"/>
    </location>
</feature>
<organism evidence="3 4">
    <name type="scientific">Actinocorallia aurantiaca</name>
    <dbReference type="NCBI Taxonomy" id="46204"/>
    <lineage>
        <taxon>Bacteria</taxon>
        <taxon>Bacillati</taxon>
        <taxon>Actinomycetota</taxon>
        <taxon>Actinomycetes</taxon>
        <taxon>Streptosporangiales</taxon>
        <taxon>Thermomonosporaceae</taxon>
        <taxon>Actinocorallia</taxon>
    </lineage>
</organism>
<protein>
    <recommendedName>
        <fullName evidence="5">DUF3592 domain-containing protein</fullName>
    </recommendedName>
</protein>
<name>A0ABP6GPD3_9ACTN</name>
<keyword evidence="2" id="KW-0812">Transmembrane</keyword>
<comment type="caution">
    <text evidence="3">The sequence shown here is derived from an EMBL/GenBank/DDBJ whole genome shotgun (WGS) entry which is preliminary data.</text>
</comment>
<evidence type="ECO:0000313" key="4">
    <source>
        <dbReference type="Proteomes" id="UP001501842"/>
    </source>
</evidence>
<dbReference type="EMBL" id="BAAATZ010000012">
    <property type="protein sequence ID" value="GAA2727723.1"/>
    <property type="molecule type" value="Genomic_DNA"/>
</dbReference>
<keyword evidence="2" id="KW-1133">Transmembrane helix</keyword>